<proteinExistence type="predicted"/>
<evidence type="ECO:0000256" key="1">
    <source>
        <dbReference type="SAM" id="SignalP"/>
    </source>
</evidence>
<protein>
    <submittedName>
        <fullName evidence="3">DUF3502 domain-containing protein</fullName>
    </submittedName>
</protein>
<feature type="domain" description="DUF3502" evidence="2">
    <location>
        <begin position="422"/>
        <end position="488"/>
    </location>
</feature>
<dbReference type="KEGG" id="ppsc:EHS13_09110"/>
<feature type="signal peptide" evidence="1">
    <location>
        <begin position="1"/>
        <end position="18"/>
    </location>
</feature>
<name>A0A6B8REW0_9BACL</name>
<gene>
    <name evidence="3" type="ORF">EHS13_09110</name>
</gene>
<dbReference type="PROSITE" id="PS51257">
    <property type="entry name" value="PROKAR_LIPOPROTEIN"/>
    <property type="match status" value="1"/>
</dbReference>
<dbReference type="Gene3D" id="3.40.190.10">
    <property type="entry name" value="Periplasmic binding protein-like II"/>
    <property type="match status" value="2"/>
</dbReference>
<dbReference type="PANTHER" id="PTHR43649">
    <property type="entry name" value="ARABINOSE-BINDING PROTEIN-RELATED"/>
    <property type="match status" value="1"/>
</dbReference>
<sequence>MNKAILAISFTLLLSACGADKTTESTTKPSNSVSSEAAEALPEVELVWYYGQSKAQSDVQTVEDAVNQYLKDNTKLNTKLKLKPVDFGNYDQKLNAVVAGGEAFDLIWTSNWKFNYEQNAAKGAFLDMQPLLDKYAPKLKESIKPEYWEDLKVNGKLFAAPNYQIASSQRGMVIQKRFIDKYKLDLSTIKSTKDVEPFLELLKKSEPDAIPYSGTFIANGYGLEQVNDYLVYRPSDKTFKLVDKATTSEYKQFVEMKRDWFEKGYINKDEASIKNGLDLRVNGKLVVLDGVTISPGGEQSEKKNNGGFDVVAVPITKSQFSGFSSTLTAISRTSKNPERAMMLLELVNSDSKLFNLLSFGVEGKHYTKINDQTVKVNNDAGYAPNAAWIFGNVTNGFLVEGQPADTWEATKKMNDAAEMKELQGFKIDPEPIKTWMANRKAVEDEFTKALDSGSVDPNVYLQQYIDKVQKSGSEQLIAEVQRQLDAWLQEKGKK</sequence>
<accession>A0A6B8REW0</accession>
<dbReference type="AlphaFoldDB" id="A0A6B8REW0"/>
<dbReference type="InterPro" id="IPR022627">
    <property type="entry name" value="DUF3502"/>
</dbReference>
<feature type="chain" id="PRO_5038582310" evidence="1">
    <location>
        <begin position="19"/>
        <end position="494"/>
    </location>
</feature>
<evidence type="ECO:0000259" key="2">
    <source>
        <dbReference type="Pfam" id="PF12010"/>
    </source>
</evidence>
<reference evidence="4" key="1">
    <citation type="submission" date="2018-11" db="EMBL/GenBank/DDBJ databases">
        <title>Complete genome sequence of Paenibacillus sp. ML311-T8.</title>
        <authorList>
            <person name="Nam Y.-D."/>
            <person name="Kang J."/>
            <person name="Chung W.-H."/>
            <person name="Park Y.S."/>
        </authorList>
    </citation>
    <scope>NUCLEOTIDE SEQUENCE [LARGE SCALE GENOMIC DNA]</scope>
    <source>
        <strain evidence="4">ML311-T8</strain>
    </source>
</reference>
<dbReference type="InterPro" id="IPR050490">
    <property type="entry name" value="Bact_solute-bd_prot1"/>
</dbReference>
<dbReference type="SUPFAM" id="SSF53850">
    <property type="entry name" value="Periplasmic binding protein-like II"/>
    <property type="match status" value="1"/>
</dbReference>
<dbReference type="Pfam" id="PF12010">
    <property type="entry name" value="DUF3502"/>
    <property type="match status" value="1"/>
</dbReference>
<keyword evidence="4" id="KW-1185">Reference proteome</keyword>
<organism evidence="3 4">
    <name type="scientific">Paenibacillus psychroresistens</name>
    <dbReference type="NCBI Taxonomy" id="1778678"/>
    <lineage>
        <taxon>Bacteria</taxon>
        <taxon>Bacillati</taxon>
        <taxon>Bacillota</taxon>
        <taxon>Bacilli</taxon>
        <taxon>Bacillales</taxon>
        <taxon>Paenibacillaceae</taxon>
        <taxon>Paenibacillus</taxon>
    </lineage>
</organism>
<evidence type="ECO:0000313" key="3">
    <source>
        <dbReference type="EMBL" id="QGQ95031.1"/>
    </source>
</evidence>
<keyword evidence="1" id="KW-0732">Signal</keyword>
<dbReference type="PANTHER" id="PTHR43649:SF17">
    <property type="entry name" value="ABC TRANSPORTER SOLUTE BINDING PROTEIN-SUGAR TRANSPORT"/>
    <property type="match status" value="1"/>
</dbReference>
<dbReference type="EMBL" id="CP034235">
    <property type="protein sequence ID" value="QGQ95031.1"/>
    <property type="molecule type" value="Genomic_DNA"/>
</dbReference>
<dbReference type="Proteomes" id="UP000426246">
    <property type="component" value="Chromosome"/>
</dbReference>
<evidence type="ECO:0000313" key="4">
    <source>
        <dbReference type="Proteomes" id="UP000426246"/>
    </source>
</evidence>